<evidence type="ECO:0000313" key="4">
    <source>
        <dbReference type="EMBL" id="TCJ15163.1"/>
    </source>
</evidence>
<keyword evidence="5" id="KW-1185">Reference proteome</keyword>
<dbReference type="CDD" id="cd04301">
    <property type="entry name" value="NAT_SF"/>
    <property type="match status" value="1"/>
</dbReference>
<accession>A0A4R1BDM5</accession>
<organism evidence="4 5">
    <name type="scientific">Parasulfuritortus cantonensis</name>
    <dbReference type="NCBI Taxonomy" id="2528202"/>
    <lineage>
        <taxon>Bacteria</taxon>
        <taxon>Pseudomonadati</taxon>
        <taxon>Pseudomonadota</taxon>
        <taxon>Betaproteobacteria</taxon>
        <taxon>Nitrosomonadales</taxon>
        <taxon>Thiobacillaceae</taxon>
        <taxon>Parasulfuritortus</taxon>
    </lineage>
</organism>
<dbReference type="InterPro" id="IPR000182">
    <property type="entry name" value="GNAT_dom"/>
</dbReference>
<dbReference type="SUPFAM" id="SSF55729">
    <property type="entry name" value="Acyl-CoA N-acyltransferases (Nat)"/>
    <property type="match status" value="1"/>
</dbReference>
<dbReference type="Pfam" id="PF13673">
    <property type="entry name" value="Acetyltransf_10"/>
    <property type="match status" value="1"/>
</dbReference>
<dbReference type="RefSeq" id="WP_131446239.1">
    <property type="nucleotide sequence ID" value="NZ_SJZB01000029.1"/>
</dbReference>
<reference evidence="4 5" key="1">
    <citation type="submission" date="2019-03" db="EMBL/GenBank/DDBJ databases">
        <title>Genome sequence of Thiobacillaceae bacterium LSR1, a sulfur-oxidizing bacterium isolated from freshwater sediment.</title>
        <authorList>
            <person name="Li S."/>
        </authorList>
    </citation>
    <scope>NUCLEOTIDE SEQUENCE [LARGE SCALE GENOMIC DNA]</scope>
    <source>
        <strain evidence="4 5">LSR1</strain>
    </source>
</reference>
<keyword evidence="1 4" id="KW-0808">Transferase</keyword>
<gene>
    <name evidence="4" type="ORF">EZJ19_07585</name>
</gene>
<dbReference type="PANTHER" id="PTHR43877">
    <property type="entry name" value="AMINOALKYLPHOSPHONATE N-ACETYLTRANSFERASE-RELATED-RELATED"/>
    <property type="match status" value="1"/>
</dbReference>
<sequence length="151" mass="16465">MFTDAEPIPNDVTIRPAHWPEDAAAIAAVRRAVFIDEQGVPEALEWEAIDPECAWFVAQAGATTVAVARLTPAGRIGRMAVLAPWRGRGIGRALLECLIGHGRRLGLAGLELHGQCHALGFYARQGFRADGPEFAEAGIPHRRMYMNLKEN</sequence>
<dbReference type="GO" id="GO:0016747">
    <property type="term" value="F:acyltransferase activity, transferring groups other than amino-acyl groups"/>
    <property type="evidence" value="ECO:0007669"/>
    <property type="project" value="InterPro"/>
</dbReference>
<dbReference type="AlphaFoldDB" id="A0A4R1BDM5"/>
<evidence type="ECO:0000259" key="3">
    <source>
        <dbReference type="PROSITE" id="PS51186"/>
    </source>
</evidence>
<evidence type="ECO:0000313" key="5">
    <source>
        <dbReference type="Proteomes" id="UP000295443"/>
    </source>
</evidence>
<protein>
    <submittedName>
        <fullName evidence="4">GNAT family N-acetyltransferase</fullName>
    </submittedName>
</protein>
<dbReference type="OrthoDB" id="9796171at2"/>
<dbReference type="InterPro" id="IPR050832">
    <property type="entry name" value="Bact_Acetyltransf"/>
</dbReference>
<name>A0A4R1BDM5_9PROT</name>
<dbReference type="Gene3D" id="3.40.630.30">
    <property type="match status" value="1"/>
</dbReference>
<dbReference type="InterPro" id="IPR016181">
    <property type="entry name" value="Acyl_CoA_acyltransferase"/>
</dbReference>
<proteinExistence type="predicted"/>
<dbReference type="Proteomes" id="UP000295443">
    <property type="component" value="Unassembled WGS sequence"/>
</dbReference>
<dbReference type="PROSITE" id="PS51186">
    <property type="entry name" value="GNAT"/>
    <property type="match status" value="1"/>
</dbReference>
<evidence type="ECO:0000256" key="2">
    <source>
        <dbReference type="ARBA" id="ARBA00023315"/>
    </source>
</evidence>
<feature type="domain" description="N-acetyltransferase" evidence="3">
    <location>
        <begin position="12"/>
        <end position="149"/>
    </location>
</feature>
<comment type="caution">
    <text evidence="4">The sequence shown here is derived from an EMBL/GenBank/DDBJ whole genome shotgun (WGS) entry which is preliminary data.</text>
</comment>
<dbReference type="EMBL" id="SJZB01000029">
    <property type="protein sequence ID" value="TCJ15163.1"/>
    <property type="molecule type" value="Genomic_DNA"/>
</dbReference>
<evidence type="ECO:0000256" key="1">
    <source>
        <dbReference type="ARBA" id="ARBA00022679"/>
    </source>
</evidence>
<keyword evidence="2" id="KW-0012">Acyltransferase</keyword>